<proteinExistence type="predicted"/>
<organism evidence="2 3">
    <name type="scientific">Afipia felis</name>
    <name type="common">Cat scratch disease bacillus</name>
    <dbReference type="NCBI Taxonomy" id="1035"/>
    <lineage>
        <taxon>Bacteria</taxon>
        <taxon>Pseudomonadati</taxon>
        <taxon>Pseudomonadota</taxon>
        <taxon>Alphaproteobacteria</taxon>
        <taxon>Hyphomicrobiales</taxon>
        <taxon>Nitrobacteraceae</taxon>
        <taxon>Afipia</taxon>
    </lineage>
</organism>
<reference evidence="2 3" key="1">
    <citation type="journal article" date="2014" name="Genome Announc.">
        <title>Genome Sequence of Afipia felis Strain 76713, Isolated in Hospital Water Using an Amoeba Co-Culture Procedure.</title>
        <authorList>
            <person name="Benamar S."/>
            <person name="La Scola B."/>
            <person name="Croce O."/>
        </authorList>
    </citation>
    <scope>NUCLEOTIDE SEQUENCE [LARGE SCALE GENOMIC DNA]</scope>
    <source>
        <strain evidence="2 3">76713</strain>
    </source>
</reference>
<sequence>MKQIIMKKWIASAAALMLSQAPALAHDMHSHASDAGCTEVALSCATKVTPAFGPDGKLWIAMLAGGKVAVASSTDGGRNFSKPVAVTDQKLDMDWGPDARPKIVIDKKGDLIVAF</sequence>
<evidence type="ECO:0000313" key="2">
    <source>
        <dbReference type="EMBL" id="CEG07874.1"/>
    </source>
</evidence>
<evidence type="ECO:0000313" key="3">
    <source>
        <dbReference type="Proteomes" id="UP000035762"/>
    </source>
</evidence>
<dbReference type="Proteomes" id="UP000035762">
    <property type="component" value="Unassembled WGS sequence"/>
</dbReference>
<gene>
    <name evidence="2" type="ORF">BN961_01280</name>
</gene>
<keyword evidence="3" id="KW-1185">Reference proteome</keyword>
<dbReference type="EMBL" id="CCAZ020000001">
    <property type="protein sequence ID" value="CEG07874.1"/>
    <property type="molecule type" value="Genomic_DNA"/>
</dbReference>
<name>A0A090MQK6_AFIFE</name>
<dbReference type="STRING" id="1035.BN961_01280"/>
<feature type="chain" id="PRO_5001860736" evidence="1">
    <location>
        <begin position="26"/>
        <end position="115"/>
    </location>
</feature>
<dbReference type="SUPFAM" id="SSF50939">
    <property type="entry name" value="Sialidases"/>
    <property type="match status" value="1"/>
</dbReference>
<feature type="signal peptide" evidence="1">
    <location>
        <begin position="1"/>
        <end position="25"/>
    </location>
</feature>
<protein>
    <submittedName>
        <fullName evidence="2">Uncharacterized protein</fullName>
    </submittedName>
</protein>
<dbReference type="CDD" id="cd15482">
    <property type="entry name" value="Sialidase_non-viral"/>
    <property type="match status" value="1"/>
</dbReference>
<evidence type="ECO:0000256" key="1">
    <source>
        <dbReference type="SAM" id="SignalP"/>
    </source>
</evidence>
<dbReference type="InterPro" id="IPR036278">
    <property type="entry name" value="Sialidase_sf"/>
</dbReference>
<keyword evidence="1" id="KW-0732">Signal</keyword>
<comment type="caution">
    <text evidence="2">The sequence shown here is derived from an EMBL/GenBank/DDBJ whole genome shotgun (WGS) entry which is preliminary data.</text>
</comment>
<dbReference type="AlphaFoldDB" id="A0A090MQK6"/>
<accession>A0A090MQK6</accession>